<name>A0A834CNK9_ORYME</name>
<reference evidence="2" key="1">
    <citation type="journal article" name="BMC Genomics">
        <title>Long-read sequencing and de novo genome assembly of marine medaka (Oryzias melastigma).</title>
        <authorList>
            <person name="Liang P."/>
            <person name="Saqib H.S.A."/>
            <person name="Ni X."/>
            <person name="Shen Y."/>
        </authorList>
    </citation>
    <scope>NUCLEOTIDE SEQUENCE</scope>
    <source>
        <strain evidence="2">Bigg-433</strain>
    </source>
</reference>
<feature type="region of interest" description="Disordered" evidence="1">
    <location>
        <begin position="57"/>
        <end position="106"/>
    </location>
</feature>
<dbReference type="Proteomes" id="UP000646548">
    <property type="component" value="Unassembled WGS sequence"/>
</dbReference>
<dbReference type="AlphaFoldDB" id="A0A834CNK9"/>
<evidence type="ECO:0000256" key="1">
    <source>
        <dbReference type="SAM" id="MobiDB-lite"/>
    </source>
</evidence>
<evidence type="ECO:0000313" key="2">
    <source>
        <dbReference type="EMBL" id="KAF6729990.1"/>
    </source>
</evidence>
<sequence>MRFWQLYFIEVVSHLYSYKDIDFSAAFTRGSQSLTGSPVDRSTPPVFRLPNLCCLQGTSGHSRGFGKDSEGKKEKKKGGGMTEERGVENSPQPPPPTPLLLLLLVP</sequence>
<accession>A0A834CNK9</accession>
<proteinExistence type="predicted"/>
<protein>
    <submittedName>
        <fullName evidence="2">Uncharacterized protein</fullName>
    </submittedName>
</protein>
<comment type="caution">
    <text evidence="2">The sequence shown here is derived from an EMBL/GenBank/DDBJ whole genome shotgun (WGS) entry which is preliminary data.</text>
</comment>
<organism evidence="2 3">
    <name type="scientific">Oryzias melastigma</name>
    <name type="common">Marine medaka</name>
    <dbReference type="NCBI Taxonomy" id="30732"/>
    <lineage>
        <taxon>Eukaryota</taxon>
        <taxon>Metazoa</taxon>
        <taxon>Chordata</taxon>
        <taxon>Craniata</taxon>
        <taxon>Vertebrata</taxon>
        <taxon>Euteleostomi</taxon>
        <taxon>Actinopterygii</taxon>
        <taxon>Neopterygii</taxon>
        <taxon>Teleostei</taxon>
        <taxon>Neoteleostei</taxon>
        <taxon>Acanthomorphata</taxon>
        <taxon>Ovalentaria</taxon>
        <taxon>Atherinomorphae</taxon>
        <taxon>Beloniformes</taxon>
        <taxon>Adrianichthyidae</taxon>
        <taxon>Oryziinae</taxon>
        <taxon>Oryzias</taxon>
    </lineage>
</organism>
<evidence type="ECO:0000313" key="3">
    <source>
        <dbReference type="Proteomes" id="UP000646548"/>
    </source>
</evidence>
<gene>
    <name evidence="2" type="ORF">FQA47_008734</name>
</gene>
<dbReference type="EMBL" id="WKFB01000248">
    <property type="protein sequence ID" value="KAF6729990.1"/>
    <property type="molecule type" value="Genomic_DNA"/>
</dbReference>